<organism evidence="2 3">
    <name type="scientific">Pleurostoma richardsiae</name>
    <dbReference type="NCBI Taxonomy" id="41990"/>
    <lineage>
        <taxon>Eukaryota</taxon>
        <taxon>Fungi</taxon>
        <taxon>Dikarya</taxon>
        <taxon>Ascomycota</taxon>
        <taxon>Pezizomycotina</taxon>
        <taxon>Sordariomycetes</taxon>
        <taxon>Sordariomycetidae</taxon>
        <taxon>Calosphaeriales</taxon>
        <taxon>Pleurostomataceae</taxon>
        <taxon>Pleurostoma</taxon>
    </lineage>
</organism>
<name>A0AA38R301_9PEZI</name>
<sequence>MTNVDKAYRVTGWTLVRDVDGAAELKGNEQHAETVKGPHKVFIDGKTLPDVDDSDDTDVDIDEEVVIDALRREEVINQSRNPQSGSGWRLTARTVIQD</sequence>
<dbReference type="AlphaFoldDB" id="A0AA38R301"/>
<proteinExistence type="predicted"/>
<feature type="compositionally biased region" description="Polar residues" evidence="1">
    <location>
        <begin position="77"/>
        <end position="86"/>
    </location>
</feature>
<keyword evidence="3" id="KW-1185">Reference proteome</keyword>
<evidence type="ECO:0000256" key="1">
    <source>
        <dbReference type="SAM" id="MobiDB-lite"/>
    </source>
</evidence>
<accession>A0AA38R301</accession>
<dbReference type="EMBL" id="JANBVO010000069">
    <property type="protein sequence ID" value="KAJ9131286.1"/>
    <property type="molecule type" value="Genomic_DNA"/>
</dbReference>
<protein>
    <submittedName>
        <fullName evidence="2">Uncharacterized protein</fullName>
    </submittedName>
</protein>
<reference evidence="2" key="1">
    <citation type="submission" date="2022-07" db="EMBL/GenBank/DDBJ databases">
        <title>Fungi with potential for degradation of polypropylene.</title>
        <authorList>
            <person name="Gostincar C."/>
        </authorList>
    </citation>
    <scope>NUCLEOTIDE SEQUENCE</scope>
    <source>
        <strain evidence="2">EXF-13308</strain>
    </source>
</reference>
<comment type="caution">
    <text evidence="2">The sequence shown here is derived from an EMBL/GenBank/DDBJ whole genome shotgun (WGS) entry which is preliminary data.</text>
</comment>
<gene>
    <name evidence="2" type="ORF">NKR23_g11776</name>
</gene>
<feature type="region of interest" description="Disordered" evidence="1">
    <location>
        <begin position="77"/>
        <end position="98"/>
    </location>
</feature>
<evidence type="ECO:0000313" key="2">
    <source>
        <dbReference type="EMBL" id="KAJ9131286.1"/>
    </source>
</evidence>
<dbReference type="Proteomes" id="UP001174694">
    <property type="component" value="Unassembled WGS sequence"/>
</dbReference>
<evidence type="ECO:0000313" key="3">
    <source>
        <dbReference type="Proteomes" id="UP001174694"/>
    </source>
</evidence>